<comment type="caution">
    <text evidence="1">The sequence shown here is derived from an EMBL/GenBank/DDBJ whole genome shotgun (WGS) entry which is preliminary data.</text>
</comment>
<dbReference type="CDD" id="cd22744">
    <property type="entry name" value="OTU"/>
    <property type="match status" value="1"/>
</dbReference>
<evidence type="ECO:0000313" key="2">
    <source>
        <dbReference type="Proteomes" id="UP001190700"/>
    </source>
</evidence>
<proteinExistence type="predicted"/>
<evidence type="ECO:0008006" key="3">
    <source>
        <dbReference type="Google" id="ProtNLM"/>
    </source>
</evidence>
<dbReference type="Proteomes" id="UP001190700">
    <property type="component" value="Unassembled WGS sequence"/>
</dbReference>
<organism evidence="1 2">
    <name type="scientific">Cymbomonas tetramitiformis</name>
    <dbReference type="NCBI Taxonomy" id="36881"/>
    <lineage>
        <taxon>Eukaryota</taxon>
        <taxon>Viridiplantae</taxon>
        <taxon>Chlorophyta</taxon>
        <taxon>Pyramimonadophyceae</taxon>
        <taxon>Pyramimonadales</taxon>
        <taxon>Pyramimonadaceae</taxon>
        <taxon>Cymbomonas</taxon>
    </lineage>
</organism>
<dbReference type="EMBL" id="LGRX02033708">
    <property type="protein sequence ID" value="KAK3240217.1"/>
    <property type="molecule type" value="Genomic_DNA"/>
</dbReference>
<protein>
    <recommendedName>
        <fullName evidence="3">OTU domain-containing protein</fullName>
    </recommendedName>
</protein>
<evidence type="ECO:0000313" key="1">
    <source>
        <dbReference type="EMBL" id="KAK3240217.1"/>
    </source>
</evidence>
<gene>
    <name evidence="1" type="ORF">CYMTET_49921</name>
</gene>
<dbReference type="Gene3D" id="3.90.70.80">
    <property type="match status" value="1"/>
</dbReference>
<keyword evidence="2" id="KW-1185">Reference proteome</keyword>
<name>A0AAE0EU83_9CHLO</name>
<reference evidence="1 2" key="1">
    <citation type="journal article" date="2015" name="Genome Biol. Evol.">
        <title>Comparative Genomics of a Bacterivorous Green Alga Reveals Evolutionary Causalities and Consequences of Phago-Mixotrophic Mode of Nutrition.</title>
        <authorList>
            <person name="Burns J.A."/>
            <person name="Paasch A."/>
            <person name="Narechania A."/>
            <person name="Kim E."/>
        </authorList>
    </citation>
    <scope>NUCLEOTIDE SEQUENCE [LARGE SCALE GENOMIC DNA]</scope>
    <source>
        <strain evidence="1 2">PLY_AMNH</strain>
    </source>
</reference>
<dbReference type="AlphaFoldDB" id="A0AAE0EU83"/>
<sequence>MNEETKSSVELTSLKINLDKGLSVEIEDIHVTRVPGDGNGLYHALALAANECGIPPPVGADLEQGWTHLAMRVLLTTYMNRCLESETWKTKLALTYEELDEQVRPLYDRDTTMEGYGELRNTIAFACYFGLTVYVLCDNVPIVVLKNCLRSGTELTCDAPKSQNQVDESVFIKFHDVGNGHYDYISKSDELQADRLDTLTKMVHAIGK</sequence>
<accession>A0AAE0EU83</accession>